<sequence>MNIVYDIAIIGGGIGGYTAAIKAAKNGLKVALFEKGKIGGTCLHEGCIPTKTFLQLSNKYQDIQKLKKMGFSHFQRPNIEELNWEQFLSYKNQTISQLFTGLQYLVQKNKIDFFPEKVDSIVKKEFFDVLSKKTTISAKEIIMATGSVPFVPNKVNEVFEKVLSSDQLLELKELPTSIAIIGSGVIGIEFATFFSQLGIPVSIIEKEQYILPTIDRDISNKLKEKLIKNGVNFKMGYEVDFNSFVESAENVRFTTTKDGIANEESAQYVLVAIGRKRFNGDLLLEQMDLNKDQLEVNEHLETTQKGLYVIGDASGNIQLAHAASHQAEIVIERILGNKEVKYDEFYVPKCIYSYPEVSSIGLTEEEAKKDYNVKVGRFQLSGNGKSVITGETDGFIKVVVDEKTDRILGVHIIGDKATELISEASLALLVEATSMEIGFTIHPHPTVSEIFNEAALAVNGQEIHS</sequence>
<keyword evidence="11 16" id="KW-0676">Redox-active center</keyword>
<evidence type="ECO:0000256" key="8">
    <source>
        <dbReference type="ARBA" id="ARBA00023002"/>
    </source>
</evidence>
<evidence type="ECO:0000256" key="4">
    <source>
        <dbReference type="ARBA" id="ARBA00016961"/>
    </source>
</evidence>
<dbReference type="SUPFAM" id="SSF55424">
    <property type="entry name" value="FAD/NAD-linked reductases, dimerisation (C-terminal) domain"/>
    <property type="match status" value="1"/>
</dbReference>
<name>A0A0A3J165_9BACL</name>
<dbReference type="PANTHER" id="PTHR22912:SF217">
    <property type="entry name" value="DIHYDROLIPOYL DEHYDROGENASE"/>
    <property type="match status" value="1"/>
</dbReference>
<keyword evidence="20" id="KW-1185">Reference proteome</keyword>
<dbReference type="GO" id="GO:0050660">
    <property type="term" value="F:flavin adenine dinucleotide binding"/>
    <property type="evidence" value="ECO:0007669"/>
    <property type="project" value="InterPro"/>
</dbReference>
<dbReference type="InterPro" id="IPR016156">
    <property type="entry name" value="FAD/NAD-linked_Rdtase_dimer_sf"/>
</dbReference>
<dbReference type="PRINTS" id="PR00368">
    <property type="entry name" value="FADPNR"/>
</dbReference>
<feature type="binding site" evidence="14">
    <location>
        <position position="274"/>
    </location>
    <ligand>
        <name>NAD(+)</name>
        <dbReference type="ChEBI" id="CHEBI:57540"/>
    </ligand>
</feature>
<evidence type="ECO:0000259" key="17">
    <source>
        <dbReference type="Pfam" id="PF02852"/>
    </source>
</evidence>
<keyword evidence="5" id="KW-0963">Cytoplasm</keyword>
<dbReference type="GO" id="GO:0005737">
    <property type="term" value="C:cytoplasm"/>
    <property type="evidence" value="ECO:0007669"/>
    <property type="project" value="UniProtKB-SubCell"/>
</dbReference>
<feature type="binding site" evidence="14">
    <location>
        <begin position="182"/>
        <end position="189"/>
    </location>
    <ligand>
        <name>NAD(+)</name>
        <dbReference type="ChEBI" id="CHEBI:57540"/>
    </ligand>
</feature>
<dbReference type="InterPro" id="IPR050151">
    <property type="entry name" value="Class-I_Pyr_Nuc-Dis_Oxidored"/>
</dbReference>
<dbReference type="InterPro" id="IPR001100">
    <property type="entry name" value="Pyr_nuc-diS_OxRdtase"/>
</dbReference>
<keyword evidence="7 14" id="KW-0274">FAD</keyword>
<protein>
    <recommendedName>
        <fullName evidence="4 16">Dihydrolipoyl dehydrogenase</fullName>
        <ecNumber evidence="3 16">1.8.1.4</ecNumber>
    </recommendedName>
</protein>
<proteinExistence type="inferred from homology"/>
<keyword evidence="10" id="KW-1015">Disulfide bond</keyword>
<comment type="cofactor">
    <cofactor evidence="14 16">
        <name>FAD</name>
        <dbReference type="ChEBI" id="CHEBI:57692"/>
    </cofactor>
    <text evidence="14 16">Binds 1 FAD per subunit.</text>
</comment>
<comment type="catalytic activity">
    <reaction evidence="12 16">
        <text>N(6)-[(R)-dihydrolipoyl]-L-lysyl-[protein] + NAD(+) = N(6)-[(R)-lipoyl]-L-lysyl-[protein] + NADH + H(+)</text>
        <dbReference type="Rhea" id="RHEA:15045"/>
        <dbReference type="Rhea" id="RHEA-COMP:10474"/>
        <dbReference type="Rhea" id="RHEA-COMP:10475"/>
        <dbReference type="ChEBI" id="CHEBI:15378"/>
        <dbReference type="ChEBI" id="CHEBI:57540"/>
        <dbReference type="ChEBI" id="CHEBI:57945"/>
        <dbReference type="ChEBI" id="CHEBI:83099"/>
        <dbReference type="ChEBI" id="CHEBI:83100"/>
        <dbReference type="EC" id="1.8.1.4"/>
    </reaction>
</comment>
<dbReference type="SUPFAM" id="SSF51905">
    <property type="entry name" value="FAD/NAD(P)-binding domain"/>
    <property type="match status" value="1"/>
</dbReference>
<keyword evidence="8 16" id="KW-0560">Oxidoreductase</keyword>
<dbReference type="InterPro" id="IPR006258">
    <property type="entry name" value="Lipoamide_DH"/>
</dbReference>
<evidence type="ECO:0000313" key="20">
    <source>
        <dbReference type="Proteomes" id="UP000030595"/>
    </source>
</evidence>
<feature type="binding site" evidence="14">
    <location>
        <begin position="145"/>
        <end position="147"/>
    </location>
    <ligand>
        <name>FAD</name>
        <dbReference type="ChEBI" id="CHEBI:57692"/>
    </ligand>
</feature>
<dbReference type="OrthoDB" id="9800167at2"/>
<dbReference type="GO" id="GO:0006103">
    <property type="term" value="P:2-oxoglutarate metabolic process"/>
    <property type="evidence" value="ECO:0007669"/>
    <property type="project" value="TreeGrafter"/>
</dbReference>
<reference evidence="19 20" key="1">
    <citation type="submission" date="2014-02" db="EMBL/GenBank/DDBJ databases">
        <title>Draft genome sequence of Lysinibacillus massiliensis CCUG 49529.</title>
        <authorList>
            <person name="Zhang F."/>
            <person name="Wang G."/>
            <person name="Zhang L."/>
        </authorList>
    </citation>
    <scope>NUCLEOTIDE SEQUENCE [LARGE SCALE GENOMIC DNA]</scope>
    <source>
        <strain evidence="19 20">CCUG 49529</strain>
    </source>
</reference>
<evidence type="ECO:0000256" key="9">
    <source>
        <dbReference type="ARBA" id="ARBA00023027"/>
    </source>
</evidence>
<evidence type="ECO:0000256" key="2">
    <source>
        <dbReference type="ARBA" id="ARBA00007532"/>
    </source>
</evidence>
<keyword evidence="14" id="KW-0547">Nucleotide-binding</keyword>
<dbReference type="EC" id="1.8.1.4" evidence="3 16"/>
<evidence type="ECO:0000313" key="19">
    <source>
        <dbReference type="EMBL" id="KGR89460.1"/>
    </source>
</evidence>
<dbReference type="PANTHER" id="PTHR22912">
    <property type="entry name" value="DISULFIDE OXIDOREDUCTASE"/>
    <property type="match status" value="1"/>
</dbReference>
<evidence type="ECO:0000256" key="12">
    <source>
        <dbReference type="ARBA" id="ARBA00049187"/>
    </source>
</evidence>
<feature type="disulfide bond" description="Redox-active" evidence="15">
    <location>
        <begin position="42"/>
        <end position="47"/>
    </location>
</feature>
<feature type="binding site" evidence="14">
    <location>
        <position position="312"/>
    </location>
    <ligand>
        <name>FAD</name>
        <dbReference type="ChEBI" id="CHEBI:57692"/>
    </ligand>
</feature>
<dbReference type="InterPro" id="IPR036188">
    <property type="entry name" value="FAD/NAD-bd_sf"/>
</dbReference>
<comment type="miscellaneous">
    <text evidence="16">The active site is a redox-active disulfide bond.</text>
</comment>
<evidence type="ECO:0000256" key="11">
    <source>
        <dbReference type="ARBA" id="ARBA00023284"/>
    </source>
</evidence>
<dbReference type="Gene3D" id="3.30.390.30">
    <property type="match status" value="1"/>
</dbReference>
<evidence type="ECO:0000256" key="13">
    <source>
        <dbReference type="PIRSR" id="PIRSR000350-2"/>
    </source>
</evidence>
<feature type="domain" description="FAD/NAD(P)-binding" evidence="18">
    <location>
        <begin position="5"/>
        <end position="327"/>
    </location>
</feature>
<dbReference type="PROSITE" id="PS00076">
    <property type="entry name" value="PYRIDINE_REDOX_1"/>
    <property type="match status" value="1"/>
</dbReference>
<evidence type="ECO:0000256" key="15">
    <source>
        <dbReference type="PIRSR" id="PIRSR000350-4"/>
    </source>
</evidence>
<dbReference type="AlphaFoldDB" id="A0A0A3J165"/>
<dbReference type="eggNOG" id="COG1249">
    <property type="taxonomic scope" value="Bacteria"/>
</dbReference>
<dbReference type="GO" id="GO:0004148">
    <property type="term" value="F:dihydrolipoyl dehydrogenase (NADH) activity"/>
    <property type="evidence" value="ECO:0007669"/>
    <property type="project" value="UniProtKB-EC"/>
</dbReference>
<organism evidence="19 20">
    <name type="scientific">Ureibacillus massiliensis 4400831 = CIP 108448 = CCUG 49529</name>
    <dbReference type="NCBI Taxonomy" id="1211035"/>
    <lineage>
        <taxon>Bacteria</taxon>
        <taxon>Bacillati</taxon>
        <taxon>Bacillota</taxon>
        <taxon>Bacilli</taxon>
        <taxon>Bacillales</taxon>
        <taxon>Caryophanaceae</taxon>
        <taxon>Ureibacillus</taxon>
    </lineage>
</organism>
<evidence type="ECO:0000256" key="3">
    <source>
        <dbReference type="ARBA" id="ARBA00012608"/>
    </source>
</evidence>
<feature type="domain" description="Pyridine nucleotide-disulphide oxidoreductase dimerisation" evidence="17">
    <location>
        <begin position="347"/>
        <end position="455"/>
    </location>
</feature>
<dbReference type="FunFam" id="3.30.390.30:FF:000001">
    <property type="entry name" value="Dihydrolipoyl dehydrogenase"/>
    <property type="match status" value="1"/>
</dbReference>
<evidence type="ECO:0000259" key="18">
    <source>
        <dbReference type="Pfam" id="PF07992"/>
    </source>
</evidence>
<evidence type="ECO:0000256" key="6">
    <source>
        <dbReference type="ARBA" id="ARBA00022630"/>
    </source>
</evidence>
<comment type="subcellular location">
    <subcellularLocation>
        <location evidence="1">Cytoplasm</location>
    </subcellularLocation>
</comment>
<feature type="active site" description="Proton acceptor" evidence="13">
    <location>
        <position position="444"/>
    </location>
</feature>
<evidence type="ECO:0000256" key="16">
    <source>
        <dbReference type="RuleBase" id="RU003692"/>
    </source>
</evidence>
<dbReference type="InterPro" id="IPR023753">
    <property type="entry name" value="FAD/NAD-binding_dom"/>
</dbReference>
<dbReference type="EMBL" id="JPVQ01000045">
    <property type="protein sequence ID" value="KGR89460.1"/>
    <property type="molecule type" value="Genomic_DNA"/>
</dbReference>
<accession>A0A0A3J165</accession>
<feature type="binding site" evidence="14">
    <location>
        <position position="205"/>
    </location>
    <ligand>
        <name>NAD(+)</name>
        <dbReference type="ChEBI" id="CHEBI:57540"/>
    </ligand>
</feature>
<dbReference type="NCBIfam" id="TIGR01350">
    <property type="entry name" value="lipoamide_DH"/>
    <property type="match status" value="1"/>
</dbReference>
<evidence type="ECO:0000256" key="10">
    <source>
        <dbReference type="ARBA" id="ARBA00023157"/>
    </source>
</evidence>
<evidence type="ECO:0000256" key="1">
    <source>
        <dbReference type="ARBA" id="ARBA00004496"/>
    </source>
</evidence>
<evidence type="ECO:0000256" key="5">
    <source>
        <dbReference type="ARBA" id="ARBA00022490"/>
    </source>
</evidence>
<dbReference type="Gene3D" id="3.50.50.60">
    <property type="entry name" value="FAD/NAD(P)-binding domain"/>
    <property type="match status" value="2"/>
</dbReference>
<dbReference type="InterPro" id="IPR012999">
    <property type="entry name" value="Pyr_OxRdtase_I_AS"/>
</dbReference>
<keyword evidence="6 16" id="KW-0285">Flavoprotein</keyword>
<gene>
    <name evidence="19" type="ORF">CD30_16820</name>
</gene>
<comment type="similarity">
    <text evidence="2 16">Belongs to the class-I pyridine nucleotide-disulfide oxidoreductase family.</text>
</comment>
<evidence type="ECO:0000256" key="14">
    <source>
        <dbReference type="PIRSR" id="PIRSR000350-3"/>
    </source>
</evidence>
<dbReference type="PRINTS" id="PR00411">
    <property type="entry name" value="PNDRDTASEI"/>
</dbReference>
<keyword evidence="9 14" id="KW-0520">NAD</keyword>
<dbReference type="Pfam" id="PF02852">
    <property type="entry name" value="Pyr_redox_dim"/>
    <property type="match status" value="1"/>
</dbReference>
<dbReference type="InterPro" id="IPR004099">
    <property type="entry name" value="Pyr_nucl-diS_OxRdtase_dimer"/>
</dbReference>
<dbReference type="PIRSF" id="PIRSF000350">
    <property type="entry name" value="Mercury_reductase_MerA"/>
    <property type="match status" value="1"/>
</dbReference>
<evidence type="ECO:0000256" key="7">
    <source>
        <dbReference type="ARBA" id="ARBA00022827"/>
    </source>
</evidence>
<feature type="binding site" evidence="14">
    <location>
        <position position="51"/>
    </location>
    <ligand>
        <name>FAD</name>
        <dbReference type="ChEBI" id="CHEBI:57692"/>
    </ligand>
</feature>
<dbReference type="Pfam" id="PF07992">
    <property type="entry name" value="Pyr_redox_2"/>
    <property type="match status" value="1"/>
</dbReference>
<comment type="caution">
    <text evidence="19">The sequence shown here is derived from an EMBL/GenBank/DDBJ whole genome shotgun (WGS) entry which is preliminary data.</text>
</comment>
<dbReference type="Proteomes" id="UP000030595">
    <property type="component" value="Unassembled WGS sequence"/>
</dbReference>